<dbReference type="RefSeq" id="WP_006255857.1">
    <property type="nucleotide sequence ID" value="NZ_CAUOSC010000003.1"/>
</dbReference>
<protein>
    <submittedName>
        <fullName evidence="1">Uncharacterized protein</fullName>
    </submittedName>
</protein>
<evidence type="ECO:0000313" key="1">
    <source>
        <dbReference type="EMBL" id="MBF0970021.1"/>
    </source>
</evidence>
<name>A0A929RXD1_9BACT</name>
<sequence length="64" mass="7438">MADGNYNRNILPYHNYQSGYRAGRAAMRRLALEAFDKWLQENEEAFTADKADEARAAFQLLIRD</sequence>
<dbReference type="GeneID" id="84576841"/>
<gene>
    <name evidence="1" type="ORF">HXK21_03120</name>
</gene>
<dbReference type="Proteomes" id="UP000704068">
    <property type="component" value="Unassembled WGS sequence"/>
</dbReference>
<dbReference type="AlphaFoldDB" id="A0A929RXD1"/>
<accession>A0A929RXD1</accession>
<proteinExistence type="predicted"/>
<dbReference type="EMBL" id="JABZGR010000005">
    <property type="protein sequence ID" value="MBF0970021.1"/>
    <property type="molecule type" value="Genomic_DNA"/>
</dbReference>
<organism evidence="1 2">
    <name type="scientific">Alloprevotella tannerae</name>
    <dbReference type="NCBI Taxonomy" id="76122"/>
    <lineage>
        <taxon>Bacteria</taxon>
        <taxon>Pseudomonadati</taxon>
        <taxon>Bacteroidota</taxon>
        <taxon>Bacteroidia</taxon>
        <taxon>Bacteroidales</taxon>
        <taxon>Prevotellaceae</taxon>
        <taxon>Alloprevotella</taxon>
    </lineage>
</organism>
<evidence type="ECO:0000313" key="2">
    <source>
        <dbReference type="Proteomes" id="UP000704068"/>
    </source>
</evidence>
<comment type="caution">
    <text evidence="1">The sequence shown here is derived from an EMBL/GenBank/DDBJ whole genome shotgun (WGS) entry which is preliminary data.</text>
</comment>
<reference evidence="1" key="1">
    <citation type="submission" date="2020-04" db="EMBL/GenBank/DDBJ databases">
        <title>Deep metagenomics examines the oral microbiome during advanced dental caries in children, revealing novel taxa and co-occurrences with host molecules.</title>
        <authorList>
            <person name="Baker J.L."/>
            <person name="Morton J.T."/>
            <person name="Dinis M."/>
            <person name="Alvarez R."/>
            <person name="Tran N.C."/>
            <person name="Knight R."/>
            <person name="Edlund A."/>
        </authorList>
    </citation>
    <scope>NUCLEOTIDE SEQUENCE</scope>
    <source>
        <strain evidence="1">JCVI_34_bin.1</strain>
    </source>
</reference>